<accession>A0A0F3MJQ5</accession>
<reference evidence="2 3" key="1">
    <citation type="submission" date="2015-02" db="EMBL/GenBank/DDBJ databases">
        <title>Genome Sequencing of Rickettsiales.</title>
        <authorList>
            <person name="Daugherty S.C."/>
            <person name="Su Q."/>
            <person name="Abolude K."/>
            <person name="Beier-Sexton M."/>
            <person name="Carlyon J.A."/>
            <person name="Carter R."/>
            <person name="Day N.P."/>
            <person name="Dumler S.J."/>
            <person name="Dyachenko V."/>
            <person name="Godinez A."/>
            <person name="Kurtti T.J."/>
            <person name="Lichay M."/>
            <person name="Mullins K.E."/>
            <person name="Ott S."/>
            <person name="Pappas-Brown V."/>
            <person name="Paris D.H."/>
            <person name="Patel P."/>
            <person name="Richards A.L."/>
            <person name="Sadzewicz L."/>
            <person name="Sears K."/>
            <person name="Seidman D."/>
            <person name="Sengamalay N."/>
            <person name="Stenos J."/>
            <person name="Tallon L.J."/>
            <person name="Vincent G."/>
            <person name="Fraser C.M."/>
            <person name="Munderloh U."/>
            <person name="Dunning-Hotopp J.C."/>
        </authorList>
    </citation>
    <scope>NUCLEOTIDE SEQUENCE [LARGE SCALE GENOMIC DNA]</scope>
    <source>
        <strain evidence="2 3">Fuller</strain>
    </source>
</reference>
<name>A0A0F3MJQ5_9RICK</name>
<dbReference type="Proteomes" id="UP000033616">
    <property type="component" value="Unassembled WGS sequence"/>
</dbReference>
<evidence type="ECO:0000313" key="3">
    <source>
        <dbReference type="Proteomes" id="UP000033616"/>
    </source>
</evidence>
<dbReference type="EMBL" id="LANP01000014">
    <property type="protein sequence ID" value="KJV56008.1"/>
    <property type="molecule type" value="Genomic_DNA"/>
</dbReference>
<keyword evidence="1" id="KW-0472">Membrane</keyword>
<protein>
    <submittedName>
        <fullName evidence="2">Uncharacterized protein</fullName>
    </submittedName>
</protein>
<keyword evidence="1" id="KW-1133">Transmembrane helix</keyword>
<keyword evidence="1" id="KW-0812">Transmembrane</keyword>
<comment type="caution">
    <text evidence="2">The sequence shown here is derived from an EMBL/GenBank/DDBJ whole genome shotgun (WGS) entry which is preliminary data.</text>
</comment>
<feature type="transmembrane region" description="Helical" evidence="1">
    <location>
        <begin position="6"/>
        <end position="29"/>
    </location>
</feature>
<proteinExistence type="predicted"/>
<dbReference type="STRING" id="1359168.OCHUTO_0647"/>
<evidence type="ECO:0000256" key="1">
    <source>
        <dbReference type="SAM" id="Phobius"/>
    </source>
</evidence>
<dbReference type="PATRIC" id="fig|1359168.3.peg.254"/>
<keyword evidence="3" id="KW-1185">Reference proteome</keyword>
<sequence length="95" mass="11409">MQHTVYDIIMIVILLKITVAIVTIFFRFIGNFIPSEWRKLTGDNGKTLSKTSKQLLSLIVYRLQIYYNKDIEELQENYYFYEESLGLQHRRVRQC</sequence>
<gene>
    <name evidence="2" type="ORF">OCHUTO_0647</name>
</gene>
<dbReference type="RefSeq" id="WP_045797308.1">
    <property type="nucleotide sequence ID" value="NZ_LANP01000014.1"/>
</dbReference>
<organism evidence="2 3">
    <name type="scientific">Orientia chuto str. Dubai</name>
    <dbReference type="NCBI Taxonomy" id="1359168"/>
    <lineage>
        <taxon>Bacteria</taxon>
        <taxon>Pseudomonadati</taxon>
        <taxon>Pseudomonadota</taxon>
        <taxon>Alphaproteobacteria</taxon>
        <taxon>Rickettsiales</taxon>
        <taxon>Rickettsiaceae</taxon>
        <taxon>Rickettsieae</taxon>
        <taxon>Orientia</taxon>
    </lineage>
</organism>
<evidence type="ECO:0000313" key="2">
    <source>
        <dbReference type="EMBL" id="KJV56008.1"/>
    </source>
</evidence>
<dbReference type="AlphaFoldDB" id="A0A0F3MJQ5"/>